<accession>A0A9Q0F6Z4</accession>
<dbReference type="SUPFAM" id="SSF46689">
    <property type="entry name" value="Homeodomain-like"/>
    <property type="match status" value="1"/>
</dbReference>
<dbReference type="Pfam" id="PF04618">
    <property type="entry name" value="HD-ZIP_N"/>
    <property type="match status" value="1"/>
</dbReference>
<evidence type="ECO:0000256" key="11">
    <source>
        <dbReference type="SAM" id="MobiDB-lite"/>
    </source>
</evidence>
<dbReference type="PANTHER" id="PTHR45714:SF11">
    <property type="entry name" value="HOMEOBOX-LEUCINE ZIPPER PROTEIN HAT3"/>
    <property type="match status" value="1"/>
</dbReference>
<feature type="DNA-binding region" description="Homeobox" evidence="8">
    <location>
        <begin position="162"/>
        <end position="221"/>
    </location>
</feature>
<dbReference type="OrthoDB" id="6159439at2759"/>
<dbReference type="Pfam" id="PF00046">
    <property type="entry name" value="Homeodomain"/>
    <property type="match status" value="1"/>
</dbReference>
<dbReference type="Gene3D" id="1.10.10.60">
    <property type="entry name" value="Homeodomain-like"/>
    <property type="match status" value="1"/>
</dbReference>
<dbReference type="PROSITE" id="PS00027">
    <property type="entry name" value="HOMEOBOX_1"/>
    <property type="match status" value="1"/>
</dbReference>
<keyword evidence="7 8" id="KW-0539">Nucleus</keyword>
<evidence type="ECO:0000256" key="10">
    <source>
        <dbReference type="SAM" id="Coils"/>
    </source>
</evidence>
<organism evidence="13 14">
    <name type="scientific">Turnera subulata</name>
    <dbReference type="NCBI Taxonomy" id="218843"/>
    <lineage>
        <taxon>Eukaryota</taxon>
        <taxon>Viridiplantae</taxon>
        <taxon>Streptophyta</taxon>
        <taxon>Embryophyta</taxon>
        <taxon>Tracheophyta</taxon>
        <taxon>Spermatophyta</taxon>
        <taxon>Magnoliopsida</taxon>
        <taxon>eudicotyledons</taxon>
        <taxon>Gunneridae</taxon>
        <taxon>Pentapetalae</taxon>
        <taxon>rosids</taxon>
        <taxon>fabids</taxon>
        <taxon>Malpighiales</taxon>
        <taxon>Passifloraceae</taxon>
        <taxon>Turnera</taxon>
    </lineage>
</organism>
<evidence type="ECO:0000256" key="1">
    <source>
        <dbReference type="ARBA" id="ARBA00004123"/>
    </source>
</evidence>
<evidence type="ECO:0000313" key="14">
    <source>
        <dbReference type="Proteomes" id="UP001141552"/>
    </source>
</evidence>
<dbReference type="InterPro" id="IPR050762">
    <property type="entry name" value="HD-ZIP_Homeobox_LZ_Class_II"/>
</dbReference>
<evidence type="ECO:0000256" key="4">
    <source>
        <dbReference type="ARBA" id="ARBA00023125"/>
    </source>
</evidence>
<dbReference type="InterPro" id="IPR017970">
    <property type="entry name" value="Homeobox_CS"/>
</dbReference>
<dbReference type="SMART" id="SM00389">
    <property type="entry name" value="HOX"/>
    <property type="match status" value="1"/>
</dbReference>
<evidence type="ECO:0000256" key="6">
    <source>
        <dbReference type="ARBA" id="ARBA00023163"/>
    </source>
</evidence>
<keyword evidence="3" id="KW-0805">Transcription regulation</keyword>
<keyword evidence="10" id="KW-0175">Coiled coil</keyword>
<evidence type="ECO:0000259" key="12">
    <source>
        <dbReference type="PROSITE" id="PS50071"/>
    </source>
</evidence>
<dbReference type="PROSITE" id="PS50071">
    <property type="entry name" value="HOMEOBOX_2"/>
    <property type="match status" value="1"/>
</dbReference>
<comment type="subcellular location">
    <subcellularLocation>
        <location evidence="1 8 9">Nucleus</location>
    </subcellularLocation>
</comment>
<evidence type="ECO:0000313" key="13">
    <source>
        <dbReference type="EMBL" id="KAJ4825897.1"/>
    </source>
</evidence>
<dbReference type="InterPro" id="IPR009057">
    <property type="entry name" value="Homeodomain-like_sf"/>
</dbReference>
<dbReference type="PANTHER" id="PTHR45714">
    <property type="entry name" value="HOMEOBOX-LEUCINE ZIPPER PROTEIN HAT14"/>
    <property type="match status" value="1"/>
</dbReference>
<feature type="compositionally biased region" description="Low complexity" evidence="11">
    <location>
        <begin position="63"/>
        <end position="74"/>
    </location>
</feature>
<dbReference type="SMART" id="SM00340">
    <property type="entry name" value="HALZ"/>
    <property type="match status" value="1"/>
</dbReference>
<feature type="domain" description="Homeobox" evidence="12">
    <location>
        <begin position="160"/>
        <end position="220"/>
    </location>
</feature>
<dbReference type="InterPro" id="IPR003106">
    <property type="entry name" value="Leu_zip_homeo"/>
</dbReference>
<feature type="region of interest" description="Disordered" evidence="11">
    <location>
        <begin position="142"/>
        <end position="165"/>
    </location>
</feature>
<feature type="region of interest" description="Disordered" evidence="11">
    <location>
        <begin position="47"/>
        <end position="80"/>
    </location>
</feature>
<evidence type="ECO:0000256" key="3">
    <source>
        <dbReference type="ARBA" id="ARBA00023015"/>
    </source>
</evidence>
<reference evidence="13" key="2">
    <citation type="journal article" date="2023" name="Plants (Basel)">
        <title>Annotation of the Turnera subulata (Passifloraceae) Draft Genome Reveals the S-Locus Evolved after the Divergence of Turneroideae from Passifloroideae in a Stepwise Manner.</title>
        <authorList>
            <person name="Henning P.M."/>
            <person name="Roalson E.H."/>
            <person name="Mir W."/>
            <person name="McCubbin A.G."/>
            <person name="Shore J.S."/>
        </authorList>
    </citation>
    <scope>NUCLEOTIDE SEQUENCE</scope>
    <source>
        <strain evidence="13">F60SS</strain>
    </source>
</reference>
<proteinExistence type="inferred from homology"/>
<dbReference type="InterPro" id="IPR001356">
    <property type="entry name" value="HD"/>
</dbReference>
<evidence type="ECO:0000256" key="5">
    <source>
        <dbReference type="ARBA" id="ARBA00023155"/>
    </source>
</evidence>
<dbReference type="GO" id="GO:0043565">
    <property type="term" value="F:sequence-specific DNA binding"/>
    <property type="evidence" value="ECO:0007669"/>
    <property type="project" value="InterPro"/>
</dbReference>
<keyword evidence="5 8" id="KW-0371">Homeobox</keyword>
<feature type="coiled-coil region" evidence="10">
    <location>
        <begin position="219"/>
        <end position="256"/>
    </location>
</feature>
<keyword evidence="4 8" id="KW-0238">DNA-binding</keyword>
<sequence length="329" mass="36774">ADDGLGLSLSLGGGGPSAVLEKDLQQQQQQQPCLKLNLMMMSSFPPHHHTLLHHNHHRPPPSSLSHLFQPSSSSTAERNADIVARTTFLRRIDMNRAPRVSDCEDEAGASSPNSTISSLSGKRSEREPAPIGEEILNQAERASCCSQHGGSDDEDGGAAGDASRKKLRLTKDQSLLLEDTFKDHNTLNTKQKLALAKKLNLRTRQVEVWFQNRRARTKLKQTEVDCEYLKRCCENLREENRRLQKEVQELRALKLSPNHQLYMMHMNPPTTLTMCPSCERVALSSSSTSSISSPPTPIPAPIPLHKYHAWPALPIRGRQPPEEYYVLCL</sequence>
<name>A0A9Q0F6Z4_9ROSI</name>
<protein>
    <submittedName>
        <fullName evidence="13">Subunit of histone acetyltransferase</fullName>
    </submittedName>
</protein>
<dbReference type="Proteomes" id="UP001141552">
    <property type="component" value="Unassembled WGS sequence"/>
</dbReference>
<feature type="compositionally biased region" description="Basic residues" evidence="11">
    <location>
        <begin position="47"/>
        <end position="59"/>
    </location>
</feature>
<comment type="similarity">
    <text evidence="2">Belongs to the HD-ZIP homeobox family. Class II subfamily.</text>
</comment>
<evidence type="ECO:0000256" key="9">
    <source>
        <dbReference type="RuleBase" id="RU000682"/>
    </source>
</evidence>
<dbReference type="FunFam" id="1.10.10.60:FF:000577">
    <property type="entry name" value="Homeobox-leucine zipper protein 18"/>
    <property type="match status" value="1"/>
</dbReference>
<dbReference type="CDD" id="cd00086">
    <property type="entry name" value="homeodomain"/>
    <property type="match status" value="1"/>
</dbReference>
<dbReference type="EMBL" id="JAKUCV010006786">
    <property type="protein sequence ID" value="KAJ4825897.1"/>
    <property type="molecule type" value="Genomic_DNA"/>
</dbReference>
<gene>
    <name evidence="13" type="primary">HAT3</name>
    <name evidence="13" type="ORF">Tsubulata_036556</name>
</gene>
<dbReference type="InterPro" id="IPR006712">
    <property type="entry name" value="HD-ZIP_N"/>
</dbReference>
<dbReference type="Pfam" id="PF02183">
    <property type="entry name" value="HALZ"/>
    <property type="match status" value="1"/>
</dbReference>
<feature type="region of interest" description="Disordered" evidence="11">
    <location>
        <begin position="99"/>
        <end position="129"/>
    </location>
</feature>
<comment type="caution">
    <text evidence="13">The sequence shown here is derived from an EMBL/GenBank/DDBJ whole genome shotgun (WGS) entry which is preliminary data.</text>
</comment>
<dbReference type="AlphaFoldDB" id="A0A9Q0F6Z4"/>
<keyword evidence="6" id="KW-0804">Transcription</keyword>
<evidence type="ECO:0000256" key="7">
    <source>
        <dbReference type="ARBA" id="ARBA00023242"/>
    </source>
</evidence>
<evidence type="ECO:0000256" key="8">
    <source>
        <dbReference type="PROSITE-ProRule" id="PRU00108"/>
    </source>
</evidence>
<reference evidence="13" key="1">
    <citation type="submission" date="2022-02" db="EMBL/GenBank/DDBJ databases">
        <authorList>
            <person name="Henning P.M."/>
            <person name="McCubbin A.G."/>
            <person name="Shore J.S."/>
        </authorList>
    </citation>
    <scope>NUCLEOTIDE SEQUENCE</scope>
    <source>
        <strain evidence="13">F60SS</strain>
        <tissue evidence="13">Leaves</tissue>
    </source>
</reference>
<dbReference type="GO" id="GO:0005634">
    <property type="term" value="C:nucleus"/>
    <property type="evidence" value="ECO:0007669"/>
    <property type="project" value="UniProtKB-SubCell"/>
</dbReference>
<feature type="non-terminal residue" evidence="13">
    <location>
        <position position="1"/>
    </location>
</feature>
<dbReference type="GO" id="GO:0000981">
    <property type="term" value="F:DNA-binding transcription factor activity, RNA polymerase II-specific"/>
    <property type="evidence" value="ECO:0007669"/>
    <property type="project" value="InterPro"/>
</dbReference>
<keyword evidence="14" id="KW-1185">Reference proteome</keyword>
<feature type="compositionally biased region" description="Polar residues" evidence="11">
    <location>
        <begin position="110"/>
        <end position="121"/>
    </location>
</feature>
<evidence type="ECO:0000256" key="2">
    <source>
        <dbReference type="ARBA" id="ARBA00006074"/>
    </source>
</evidence>